<dbReference type="EMBL" id="BLLK01000069">
    <property type="protein sequence ID" value="GFH61044.1"/>
    <property type="molecule type" value="Genomic_DNA"/>
</dbReference>
<name>A0AAD3DAV5_9STRA</name>
<sequence length="496" mass="56656">MTVKAPQPIYIRFHTYGFLIIALALLVFQNLTSSFLHGDSISKDDEILTMEIQKRKNSKRVGLDLGFQENGNATIEQQKFNEKKGVDRTYLTMYGDHRVKSSIAALPIWLQEYITWNHNERATKDVKDIRFYVVKCLKSEECGGVSDRLRVLPFYLFMAARTNRVLCIHWDKPMRLESFLEVPGGGLDWTCPSDFEGRKSLGMNPVLPGETQPHFFSVLNKFIDEMKLSSERYVGLFAIRSIPKVNFMNNIFNTYSYQNQMPVASKWSHLDLMEHIFRVMFKPTPSIARNINATMARLNLIEDEYTSVHMRSRYPTPRMKQLVGKENLNNYDKGRYVASFDGKYKSYILDLTSNAFECGLSLDKKSPIFFVSDNIDLVDHVITNEITVNNTKVQALGVGQRSIIKHIDEFNSSSTEESYYPLFEYLLIMGGSKCVVHGIGSFGTFGAGLAGNRCRVLHQKYNGQSLKCPNNHTVPRYADVTNNEWLLVQNGSKSVA</sequence>
<dbReference type="Proteomes" id="UP001054902">
    <property type="component" value="Unassembled WGS sequence"/>
</dbReference>
<comment type="caution">
    <text evidence="1">The sequence shown here is derived from an EMBL/GenBank/DDBJ whole genome shotgun (WGS) entry which is preliminary data.</text>
</comment>
<proteinExistence type="predicted"/>
<reference evidence="1 2" key="1">
    <citation type="journal article" date="2021" name="Sci. Rep.">
        <title>The genome of the diatom Chaetoceros tenuissimus carries an ancient integrated fragment of an extant virus.</title>
        <authorList>
            <person name="Hongo Y."/>
            <person name="Kimura K."/>
            <person name="Takaki Y."/>
            <person name="Yoshida Y."/>
            <person name="Baba S."/>
            <person name="Kobayashi G."/>
            <person name="Nagasaki K."/>
            <person name="Hano T."/>
            <person name="Tomaru Y."/>
        </authorList>
    </citation>
    <scope>NUCLEOTIDE SEQUENCE [LARGE SCALE GENOMIC DNA]</scope>
    <source>
        <strain evidence="1 2">NIES-3715</strain>
    </source>
</reference>
<accession>A0AAD3DAV5</accession>
<gene>
    <name evidence="1" type="ORF">CTEN210_17520</name>
</gene>
<organism evidence="1 2">
    <name type="scientific">Chaetoceros tenuissimus</name>
    <dbReference type="NCBI Taxonomy" id="426638"/>
    <lineage>
        <taxon>Eukaryota</taxon>
        <taxon>Sar</taxon>
        <taxon>Stramenopiles</taxon>
        <taxon>Ochrophyta</taxon>
        <taxon>Bacillariophyta</taxon>
        <taxon>Coscinodiscophyceae</taxon>
        <taxon>Chaetocerotophycidae</taxon>
        <taxon>Chaetocerotales</taxon>
        <taxon>Chaetocerotaceae</taxon>
        <taxon>Chaetoceros</taxon>
    </lineage>
</organism>
<keyword evidence="2" id="KW-1185">Reference proteome</keyword>
<evidence type="ECO:0000313" key="2">
    <source>
        <dbReference type="Proteomes" id="UP001054902"/>
    </source>
</evidence>
<protein>
    <submittedName>
        <fullName evidence="1">Uncharacterized protein</fullName>
    </submittedName>
</protein>
<dbReference type="AlphaFoldDB" id="A0AAD3DAV5"/>
<evidence type="ECO:0000313" key="1">
    <source>
        <dbReference type="EMBL" id="GFH61044.1"/>
    </source>
</evidence>